<sequence length="487" mass="54851">MTMRLMVVSTATNTDAILEKLVCKNKDIKIALHMGHVTADIKASAITRMNTRQGGKGHLFAKQRWTGAGQALIESPDFLDQMETFIDHLHRRSDINAHKNHPLRTMQDYVDYYHILADVIGQALIDKGITHCLFFNVPHLTYDTIVFQMAKVLDIPCTIVTESLFPDRFFSLRDPHEFGRFPPDLTAKPFAIEQGSRPDLFYMQGIKQEPEAGGRPTLKGMAQIATFLALKRPLKALNPAYLWRLTKDVSRIYGGLPKWRDPFAKFFHEDALEYFDHLTSFEDQVLNLDGDFVYFPLQLQPEMTTSSLGGRFRDQAHAIETLADMLPKGVRILVKENPKQGSYMRGPMFFHRLGRIASVTLLPSWADTHALTAKARFVASITGTVGWEAIRQGTPALVFGSAWYRGLPGVHHIEDAPTYEAIRDTQIDHYALQQAVGALLARSHRGLVDRHYVKMIKDFDEEVSTAQTAKIIGGLLKGSVPLTFPGH</sequence>
<dbReference type="Proteomes" id="UP000198914">
    <property type="component" value="Unassembled WGS sequence"/>
</dbReference>
<protein>
    <submittedName>
        <fullName evidence="1">Capsule polysaccharide biosynthesis protein</fullName>
    </submittedName>
</protein>
<evidence type="ECO:0000313" key="1">
    <source>
        <dbReference type="EMBL" id="SDY42217.1"/>
    </source>
</evidence>
<dbReference type="InterPro" id="IPR007833">
    <property type="entry name" value="Capsule_polysaccharide_synth"/>
</dbReference>
<name>A0A1H3JQQ2_9RHOB</name>
<dbReference type="GO" id="GO:0000271">
    <property type="term" value="P:polysaccharide biosynthetic process"/>
    <property type="evidence" value="ECO:0007669"/>
    <property type="project" value="InterPro"/>
</dbReference>
<keyword evidence="2" id="KW-1185">Reference proteome</keyword>
<dbReference type="RefSeq" id="WP_092641498.1">
    <property type="nucleotide sequence ID" value="NZ_FNPX01000001.1"/>
</dbReference>
<dbReference type="EMBL" id="FNPX01000001">
    <property type="protein sequence ID" value="SDY42217.1"/>
    <property type="molecule type" value="Genomic_DNA"/>
</dbReference>
<dbReference type="AlphaFoldDB" id="A0A1H3JQQ2"/>
<dbReference type="STRING" id="1244108.SAMN05444004_101409"/>
<reference evidence="2" key="1">
    <citation type="submission" date="2016-10" db="EMBL/GenBank/DDBJ databases">
        <authorList>
            <person name="Varghese N."/>
            <person name="Submissions S."/>
        </authorList>
    </citation>
    <scope>NUCLEOTIDE SEQUENCE [LARGE SCALE GENOMIC DNA]</scope>
    <source>
        <strain evidence="2">DSM 100420</strain>
    </source>
</reference>
<gene>
    <name evidence="1" type="ORF">SAMN05444004_101409</name>
</gene>
<proteinExistence type="predicted"/>
<dbReference type="OrthoDB" id="5448633at2"/>
<dbReference type="Pfam" id="PF05159">
    <property type="entry name" value="Capsule_synth"/>
    <property type="match status" value="1"/>
</dbReference>
<evidence type="ECO:0000313" key="2">
    <source>
        <dbReference type="Proteomes" id="UP000198914"/>
    </source>
</evidence>
<dbReference type="GO" id="GO:0015774">
    <property type="term" value="P:polysaccharide transport"/>
    <property type="evidence" value="ECO:0007669"/>
    <property type="project" value="InterPro"/>
</dbReference>
<organism evidence="1 2">
    <name type="scientific">Jannaschia faecimaris</name>
    <dbReference type="NCBI Taxonomy" id="1244108"/>
    <lineage>
        <taxon>Bacteria</taxon>
        <taxon>Pseudomonadati</taxon>
        <taxon>Pseudomonadota</taxon>
        <taxon>Alphaproteobacteria</taxon>
        <taxon>Rhodobacterales</taxon>
        <taxon>Roseobacteraceae</taxon>
        <taxon>Jannaschia</taxon>
    </lineage>
</organism>
<accession>A0A1H3JQQ2</accession>